<sequence length="251" mass="27329">MNHPDGHDSALDQFIWPSPDGILDRKDLLLRLRAEQRFMAAQDPACRLDQQDYLLSLIDSVSTRADGAAQRSGFDARRMRSVITEAATRSHWGKPSGGRRTQGIAAHCDAQTCMAAVLDVELSDEGRLIVHDTVFVADLGAVENPGRLRAQLEGACLMGVAFVASAEFGVTAADLCPTIAQRPRWPLVSWLPGHIAVHLINPTGALQACQPSQLSYVPIVRALCNAIRKASDKRTSDLPRKSQSLERMGGR</sequence>
<accession>A0A0N9X6U2</accession>
<dbReference type="InterPro" id="IPR037165">
    <property type="entry name" value="AldOxase/xan_DH_Mopterin-bd_sf"/>
</dbReference>
<proteinExistence type="predicted"/>
<dbReference type="PANTHER" id="PTHR47495">
    <property type="entry name" value="ALDEHYDE DEHYDROGENASE"/>
    <property type="match status" value="1"/>
</dbReference>
<dbReference type="OrthoDB" id="6955609at2"/>
<dbReference type="RefSeq" id="WP_060742913.1">
    <property type="nucleotide sequence ID" value="NZ_CP012831.1"/>
</dbReference>
<evidence type="ECO:0000313" key="2">
    <source>
        <dbReference type="Proteomes" id="UP000059425"/>
    </source>
</evidence>
<reference evidence="1 2" key="2">
    <citation type="journal article" date="2018" name="Nature">
        <title>Mutant phenotypes for thousands of bacterial genes of unknown function.</title>
        <authorList>
            <person name="Price M.N."/>
            <person name="Wetmore K.M."/>
            <person name="Waters R.J."/>
            <person name="Callaghan M."/>
            <person name="Ray J."/>
            <person name="Liu H."/>
            <person name="Kuehl J.V."/>
            <person name="Melnyk R.A."/>
            <person name="Lamson J.S."/>
            <person name="Suh Y."/>
            <person name="Carlson H.K."/>
            <person name="Esquivel Z."/>
            <person name="Sadeeshkumar H."/>
            <person name="Chakraborty R."/>
            <person name="Zane G.M."/>
            <person name="Rubin B.E."/>
            <person name="Wall J.D."/>
            <person name="Visel A."/>
            <person name="Bristow J."/>
            <person name="Blow M.J."/>
            <person name="Arkin A.P."/>
            <person name="Deutschbauer A.M."/>
        </authorList>
    </citation>
    <scope>NUCLEOTIDE SEQUENCE [LARGE SCALE GENOMIC DNA]</scope>
    <source>
        <strain evidence="1 2">FW300-N2C3</strain>
    </source>
</reference>
<evidence type="ECO:0000313" key="1">
    <source>
        <dbReference type="EMBL" id="ALI10829.1"/>
    </source>
</evidence>
<dbReference type="PANTHER" id="PTHR47495:SF3">
    <property type="entry name" value="BLR6219 PROTEIN"/>
    <property type="match status" value="1"/>
</dbReference>
<dbReference type="Proteomes" id="UP000059425">
    <property type="component" value="Chromosome"/>
</dbReference>
<reference evidence="2" key="1">
    <citation type="submission" date="2015-09" db="EMBL/GenBank/DDBJ databases">
        <title>Whole genome sequence of Pseudomonas fluorescens FW300-N2C3.</title>
        <authorList>
            <person name="Ray J."/>
            <person name="Melnyk R."/>
            <person name="Deutschbauer A."/>
        </authorList>
    </citation>
    <scope>NUCLEOTIDE SEQUENCE [LARGE SCALE GENOMIC DNA]</scope>
    <source>
        <strain evidence="2">FW300-N2C3</strain>
    </source>
</reference>
<organism evidence="1 2">
    <name type="scientific">Pseudomonas fluorescens</name>
    <dbReference type="NCBI Taxonomy" id="294"/>
    <lineage>
        <taxon>Bacteria</taxon>
        <taxon>Pseudomonadati</taxon>
        <taxon>Pseudomonadota</taxon>
        <taxon>Gammaproteobacteria</taxon>
        <taxon>Pseudomonadales</taxon>
        <taxon>Pseudomonadaceae</taxon>
        <taxon>Pseudomonas</taxon>
    </lineage>
</organism>
<dbReference type="Gene3D" id="3.30.365.10">
    <property type="entry name" value="Aldehyde oxidase/xanthine dehydrogenase, molybdopterin binding domain"/>
    <property type="match status" value="1"/>
</dbReference>
<name>A0A0N9X6U2_PSEFL</name>
<dbReference type="InterPro" id="IPR052516">
    <property type="entry name" value="N-heterocyclic_Hydroxylase"/>
</dbReference>
<dbReference type="SUPFAM" id="SSF56003">
    <property type="entry name" value="Molybdenum cofactor-binding domain"/>
    <property type="match status" value="1"/>
</dbReference>
<dbReference type="AlphaFoldDB" id="A0A0N9X6U2"/>
<gene>
    <name evidence="1" type="ORF">AO356_29745</name>
</gene>
<dbReference type="EMBL" id="CP012831">
    <property type="protein sequence ID" value="ALI10829.1"/>
    <property type="molecule type" value="Genomic_DNA"/>
</dbReference>
<protein>
    <submittedName>
        <fullName evidence="1">Aldehyde dehydrogenase</fullName>
    </submittedName>
</protein>
<dbReference type="GO" id="GO:0016491">
    <property type="term" value="F:oxidoreductase activity"/>
    <property type="evidence" value="ECO:0007669"/>
    <property type="project" value="InterPro"/>
</dbReference>